<sequence>MKRRTVALAIAVPLVLAAAVIVTVVLRSAAAPAAAVSGGVPAAPAGTAEPVADARSQRTGEQTAGTDAPRTPEEIYLAATAAHLCAVQSTVYSDPKEMAEAYAAAPEYPGLTGGQISELDRRLDGDAAFSARLTQRLADTCRPAAAP</sequence>
<accession>A0A841DGW6</accession>
<dbReference type="EMBL" id="JACHJJ010000035">
    <property type="protein sequence ID" value="MBB5967624.1"/>
    <property type="molecule type" value="Genomic_DNA"/>
</dbReference>
<feature type="compositionally biased region" description="Low complexity" evidence="1">
    <location>
        <begin position="37"/>
        <end position="54"/>
    </location>
</feature>
<evidence type="ECO:0000256" key="1">
    <source>
        <dbReference type="SAM" id="MobiDB-lite"/>
    </source>
</evidence>
<feature type="region of interest" description="Disordered" evidence="1">
    <location>
        <begin position="37"/>
        <end position="70"/>
    </location>
</feature>
<dbReference type="RefSeq" id="WP_184948336.1">
    <property type="nucleotide sequence ID" value="NZ_BAAAWZ010000004.1"/>
</dbReference>
<gene>
    <name evidence="2" type="ORF">FHS22_006931</name>
</gene>
<keyword evidence="3" id="KW-1185">Reference proteome</keyword>
<evidence type="ECO:0000313" key="3">
    <source>
        <dbReference type="Proteomes" id="UP000562352"/>
    </source>
</evidence>
<proteinExistence type="predicted"/>
<dbReference type="Proteomes" id="UP000562352">
    <property type="component" value="Unassembled WGS sequence"/>
</dbReference>
<evidence type="ECO:0000313" key="2">
    <source>
        <dbReference type="EMBL" id="MBB5967624.1"/>
    </source>
</evidence>
<name>A0A841DGW6_PLAVE</name>
<protein>
    <submittedName>
        <fullName evidence="2">Uncharacterized protein</fullName>
    </submittedName>
</protein>
<reference evidence="2 3" key="1">
    <citation type="submission" date="2020-08" db="EMBL/GenBank/DDBJ databases">
        <title>Genomic Encyclopedia of Type Strains, Phase III (KMG-III): the genomes of soil and plant-associated and newly described type strains.</title>
        <authorList>
            <person name="Whitman W."/>
        </authorList>
    </citation>
    <scope>NUCLEOTIDE SEQUENCE [LARGE SCALE GENOMIC DNA]</scope>
    <source>
        <strain evidence="2 3">CECT 3303</strain>
    </source>
</reference>
<comment type="caution">
    <text evidence="2">The sequence shown here is derived from an EMBL/GenBank/DDBJ whole genome shotgun (WGS) entry which is preliminary data.</text>
</comment>
<dbReference type="AlphaFoldDB" id="A0A841DGW6"/>
<organism evidence="2 3">
    <name type="scientific">Planomonospora venezuelensis</name>
    <dbReference type="NCBI Taxonomy" id="1999"/>
    <lineage>
        <taxon>Bacteria</taxon>
        <taxon>Bacillati</taxon>
        <taxon>Actinomycetota</taxon>
        <taxon>Actinomycetes</taxon>
        <taxon>Streptosporangiales</taxon>
        <taxon>Streptosporangiaceae</taxon>
        <taxon>Planomonospora</taxon>
    </lineage>
</organism>